<proteinExistence type="predicted"/>
<accession>F2GC98</accession>
<dbReference type="NCBIfam" id="TIGR04387">
    <property type="entry name" value="capsid_maj_N4"/>
    <property type="match status" value="1"/>
</dbReference>
<dbReference type="Pfam" id="PF13252">
    <property type="entry name" value="Phage_capsid_3"/>
    <property type="match status" value="1"/>
</dbReference>
<dbReference type="EMBL" id="CP001103">
    <property type="protein sequence ID" value="AEA99054.1"/>
    <property type="molecule type" value="Genomic_DNA"/>
</dbReference>
<dbReference type="HOGENOM" id="CLU_745230_0_0_6"/>
<reference evidence="1 2" key="1">
    <citation type="journal article" date="2008" name="ISME J.">
        <title>Comparative genomics of two ecotypes of the marine planktonic copiotroph Alteromonas macleodii suggests alternative lifestyles associated with different kinds of particulate organic matter.</title>
        <authorList>
            <person name="Ivars-Martinez E."/>
            <person name="Martin-Cuadrado A.B."/>
            <person name="D'Auria G."/>
            <person name="Mira A."/>
            <person name="Ferriera S."/>
            <person name="Johnson J."/>
            <person name="Friedman R."/>
            <person name="Rodriguez-Valera F."/>
        </authorList>
    </citation>
    <scope>NUCLEOTIDE SEQUENCE [LARGE SCALE GENOMIC DNA]</scope>
    <source>
        <strain evidence="2">DSM 17117 / CIP 110805 / LMG 28347 / Deep ecotype</strain>
    </source>
</reference>
<dbReference type="InterPro" id="IPR025267">
    <property type="entry name" value="ORF017-like"/>
</dbReference>
<keyword evidence="2" id="KW-1185">Reference proteome</keyword>
<organism evidence="1 2">
    <name type="scientific">Alteromonas mediterranea (strain DSM 17117 / CIP 110805 / LMG 28347 / Deep ecotype)</name>
    <dbReference type="NCBI Taxonomy" id="1774373"/>
    <lineage>
        <taxon>Bacteria</taxon>
        <taxon>Pseudomonadati</taxon>
        <taxon>Pseudomonadota</taxon>
        <taxon>Gammaproteobacteria</taxon>
        <taxon>Alteromonadales</taxon>
        <taxon>Alteromonadaceae</taxon>
        <taxon>Alteromonas/Salinimonas group</taxon>
        <taxon>Alteromonas</taxon>
    </lineage>
</organism>
<dbReference type="AlphaFoldDB" id="F2GC98"/>
<name>F2GC98_ALTMD</name>
<dbReference type="KEGG" id="amc:MADE_1014600"/>
<sequence length="371" mass="40523">MAKTNFAALTTEQKTVWARDVWKVAREKSFMTKFMGTSHDSMIHRVTELTKDERGTRAVVTLVPDLEGDGVTGDYDLEGNEEEIKAYDTVIQIDQLRNANRTTGRMADQKSIVNFRQTSRDVLGYWLADRYDQQAFLTLSGVTYDKKNNGGDRPTKSAGQNLTDLEYASDVAAPTANRHLRVSGSDIVLGTESSLTSSDAFGYRHVVQALAFAKDNYIRGVKGKGGSETFHFFLTPQGMAKLKLDADFIANARNAGVRGDSNSLFAGGETFMIDGAMIHSYRHVFNTKGASAGNKFGAAGDVDGQRILMCGAQALAFADIGAPYWNEDRFDYENQVGISVGKMCGFLKPKFNSTVTSSVEDFGVAVIDAAI</sequence>
<evidence type="ECO:0000313" key="2">
    <source>
        <dbReference type="Proteomes" id="UP000001870"/>
    </source>
</evidence>
<gene>
    <name evidence="1" type="ordered locus">MADE_1014600</name>
</gene>
<evidence type="ECO:0000313" key="1">
    <source>
        <dbReference type="EMBL" id="AEA99054.1"/>
    </source>
</evidence>
<reference evidence="1 2" key="2">
    <citation type="journal article" date="2015" name="Antonie Van Leeuwenhoek">
        <title>Ecophysiological diversity of a novel member of the genus Alteromonas, and description of Alteromonas mediterranea sp. nov.</title>
        <authorList>
            <person name="Ivanova E.P."/>
            <person name="Lopez-Perez M."/>
            <person name="Zabalos M."/>
            <person name="Nguyen S.H."/>
            <person name="Webb H.K."/>
            <person name="Ryan J."/>
            <person name="Lagutin K."/>
            <person name="Vyssotski M."/>
            <person name="Crawford R.J."/>
            <person name="Rodriguez-Valera F."/>
        </authorList>
    </citation>
    <scope>NUCLEOTIDE SEQUENCE [LARGE SCALE GENOMIC DNA]</scope>
    <source>
        <strain evidence="2">DSM 17117 / CIP 110805 / LMG 28347 / Deep ecotype</strain>
    </source>
</reference>
<dbReference type="RefSeq" id="WP_012519346.1">
    <property type="nucleotide sequence ID" value="NC_011138.3"/>
</dbReference>
<evidence type="ECO:0008006" key="3">
    <source>
        <dbReference type="Google" id="ProtNLM"/>
    </source>
</evidence>
<protein>
    <recommendedName>
        <fullName evidence="3">N4-gp56 family major capsid protein</fullName>
    </recommendedName>
</protein>
<dbReference type="Proteomes" id="UP000001870">
    <property type="component" value="Chromosome"/>
</dbReference>